<keyword evidence="2" id="KW-1185">Reference proteome</keyword>
<name>A0ACB7ZT61_9AGAM</name>
<sequence>MSGSAVLVPNNPQTPPKPKLANPQVSLTNSTPLARGSSVLSENLRSVEMPFIRPFIEYDVDEFTACSLDTMLAHLLYECRDASASVDKETLFKQCLDVVLPLANGISAPNQTVNPREIKNYIAEYAATVGELQRYAPFAGAANAALMCLGDIDIPGIRPPKSSNDCQNILFQRHDLKEIHQAHKGHISARKPDVVVVPWEAAKQAHHSYGSHQNKQHQYLSSALKNPPKSVHWQDVRCAVEFKSKKKGALPTPPQTYTVQDWVEPTPGLLELKYLRDLQAQLDEELERRLAQPSSNVAQISSNASNNMGATQVGSSSEAHVVMRHTHSGTQAPVSSTSRKRSLTDEQASDQPSSKRLKSDSQTGLQTIKAPQNTPAIVQSGAYAAEMFASHLALQHVLNLVIIGKSFSAAHHVICFSKAFQCR</sequence>
<gene>
    <name evidence="1" type="ORF">BJ138DRAFT_1131196</name>
</gene>
<dbReference type="Proteomes" id="UP000790377">
    <property type="component" value="Unassembled WGS sequence"/>
</dbReference>
<proteinExistence type="predicted"/>
<comment type="caution">
    <text evidence="1">The sequence shown here is derived from an EMBL/GenBank/DDBJ whole genome shotgun (WGS) entry which is preliminary data.</text>
</comment>
<reference evidence="1" key="1">
    <citation type="journal article" date="2021" name="New Phytol.">
        <title>Evolutionary innovations through gain and loss of genes in the ectomycorrhizal Boletales.</title>
        <authorList>
            <person name="Wu G."/>
            <person name="Miyauchi S."/>
            <person name="Morin E."/>
            <person name="Kuo A."/>
            <person name="Drula E."/>
            <person name="Varga T."/>
            <person name="Kohler A."/>
            <person name="Feng B."/>
            <person name="Cao Y."/>
            <person name="Lipzen A."/>
            <person name="Daum C."/>
            <person name="Hundley H."/>
            <person name="Pangilinan J."/>
            <person name="Johnson J."/>
            <person name="Barry K."/>
            <person name="LaButti K."/>
            <person name="Ng V."/>
            <person name="Ahrendt S."/>
            <person name="Min B."/>
            <person name="Choi I.G."/>
            <person name="Park H."/>
            <person name="Plett J.M."/>
            <person name="Magnuson J."/>
            <person name="Spatafora J.W."/>
            <person name="Nagy L.G."/>
            <person name="Henrissat B."/>
            <person name="Grigoriev I.V."/>
            <person name="Yang Z.L."/>
            <person name="Xu J."/>
            <person name="Martin F.M."/>
        </authorList>
    </citation>
    <scope>NUCLEOTIDE SEQUENCE</scope>
    <source>
        <strain evidence="1">ATCC 28755</strain>
    </source>
</reference>
<evidence type="ECO:0000313" key="1">
    <source>
        <dbReference type="EMBL" id="KAH7903892.1"/>
    </source>
</evidence>
<protein>
    <submittedName>
        <fullName evidence="1">Uncharacterized protein</fullName>
    </submittedName>
</protein>
<accession>A0ACB7ZT61</accession>
<dbReference type="EMBL" id="MU268705">
    <property type="protein sequence ID" value="KAH7903892.1"/>
    <property type="molecule type" value="Genomic_DNA"/>
</dbReference>
<evidence type="ECO:0000313" key="2">
    <source>
        <dbReference type="Proteomes" id="UP000790377"/>
    </source>
</evidence>
<organism evidence="1 2">
    <name type="scientific">Hygrophoropsis aurantiaca</name>
    <dbReference type="NCBI Taxonomy" id="72124"/>
    <lineage>
        <taxon>Eukaryota</taxon>
        <taxon>Fungi</taxon>
        <taxon>Dikarya</taxon>
        <taxon>Basidiomycota</taxon>
        <taxon>Agaricomycotina</taxon>
        <taxon>Agaricomycetes</taxon>
        <taxon>Agaricomycetidae</taxon>
        <taxon>Boletales</taxon>
        <taxon>Coniophorineae</taxon>
        <taxon>Hygrophoropsidaceae</taxon>
        <taxon>Hygrophoropsis</taxon>
    </lineage>
</organism>